<accession>A0A1K1YGQ2</accession>
<dbReference type="Gene3D" id="1.10.10.10">
    <property type="entry name" value="Winged helix-like DNA-binding domain superfamily/Winged helix DNA-binding domain"/>
    <property type="match status" value="1"/>
</dbReference>
<dbReference type="PANTHER" id="PTHR33204">
    <property type="entry name" value="TRANSCRIPTIONAL REGULATOR, MARR FAMILY"/>
    <property type="match status" value="1"/>
</dbReference>
<evidence type="ECO:0000256" key="2">
    <source>
        <dbReference type="ARBA" id="ARBA00023125"/>
    </source>
</evidence>
<dbReference type="EMBL" id="FPJO01000004">
    <property type="protein sequence ID" value="SFX61072.1"/>
    <property type="molecule type" value="Genomic_DNA"/>
</dbReference>
<evidence type="ECO:0000256" key="1">
    <source>
        <dbReference type="ARBA" id="ARBA00023015"/>
    </source>
</evidence>
<dbReference type="Pfam" id="PF01638">
    <property type="entry name" value="HxlR"/>
    <property type="match status" value="1"/>
</dbReference>
<dbReference type="GO" id="GO:0003677">
    <property type="term" value="F:DNA binding"/>
    <property type="evidence" value="ECO:0007669"/>
    <property type="project" value="UniProtKB-KW"/>
</dbReference>
<evidence type="ECO:0000313" key="6">
    <source>
        <dbReference type="EMBL" id="SFX61072.1"/>
    </source>
</evidence>
<reference evidence="6 7" key="1">
    <citation type="submission" date="2016-11" db="EMBL/GenBank/DDBJ databases">
        <authorList>
            <person name="Jaros S."/>
            <person name="Januszkiewicz K."/>
            <person name="Wedrychowicz H."/>
        </authorList>
    </citation>
    <scope>NUCLEOTIDE SEQUENCE [LARGE SCALE GENOMIC DNA]</scope>
    <source>
        <strain evidence="6 7">OK807</strain>
    </source>
</reference>
<dbReference type="InterPro" id="IPR036388">
    <property type="entry name" value="WH-like_DNA-bd_sf"/>
</dbReference>
<feature type="domain" description="HTH hxlR-type" evidence="5">
    <location>
        <begin position="1"/>
        <end position="90"/>
    </location>
</feature>
<evidence type="ECO:0000259" key="5">
    <source>
        <dbReference type="PROSITE" id="PS51118"/>
    </source>
</evidence>
<keyword evidence="2" id="KW-0238">DNA-binding</keyword>
<dbReference type="SUPFAM" id="SSF46785">
    <property type="entry name" value="Winged helix' DNA-binding domain"/>
    <property type="match status" value="1"/>
</dbReference>
<feature type="region of interest" description="Disordered" evidence="4">
    <location>
        <begin position="87"/>
        <end position="140"/>
    </location>
</feature>
<feature type="region of interest" description="Disordered" evidence="4">
    <location>
        <begin position="236"/>
        <end position="278"/>
    </location>
</feature>
<organism evidence="6 7">
    <name type="scientific">Streptomyces atratus</name>
    <dbReference type="NCBI Taxonomy" id="1893"/>
    <lineage>
        <taxon>Bacteria</taxon>
        <taxon>Bacillati</taxon>
        <taxon>Actinomycetota</taxon>
        <taxon>Actinomycetes</taxon>
        <taxon>Kitasatosporales</taxon>
        <taxon>Streptomycetaceae</taxon>
        <taxon>Streptomyces</taxon>
    </lineage>
</organism>
<dbReference type="AlphaFoldDB" id="A0A1K1YGQ2"/>
<proteinExistence type="predicted"/>
<dbReference type="Proteomes" id="UP000181909">
    <property type="component" value="Unassembled WGS sequence"/>
</dbReference>
<dbReference type="STRING" id="1893.SAMN02787144_1004286"/>
<evidence type="ECO:0000256" key="3">
    <source>
        <dbReference type="ARBA" id="ARBA00023163"/>
    </source>
</evidence>
<gene>
    <name evidence="6" type="ORF">SAMN02787144_1004286</name>
</gene>
<feature type="region of interest" description="Disordered" evidence="4">
    <location>
        <begin position="192"/>
        <end position="214"/>
    </location>
</feature>
<name>A0A1K1YGQ2_STRAR</name>
<dbReference type="PANTHER" id="PTHR33204:SF39">
    <property type="entry name" value="TRANSCRIPTIONAL REGULATORY PROTEIN"/>
    <property type="match status" value="1"/>
</dbReference>
<protein>
    <submittedName>
        <fullName evidence="6">Transcriptional regulator, HxlR family</fullName>
    </submittedName>
</protein>
<sequence length="278" mass="30409">MTRKSPIAGGHHPRRAHPALHALRGEVEGISHKMLTQTLRGLERDGLVERTVYPTVPPRVEYALTDAGQALRTPSTACTYGLATTWHTSRSPATDSTGRRNGRQPHPSRADRLQRRAAGHRKHPGLEAAQSATNRPGRELGAQGICVSPRLPWKLISKRVILPVGSRFGQVPVGDAAFECLQGVEQVTESCPLGGPGSSIGRRHGHEDRDARRNGRCATHAHCPTRLSLQQIRRTCGAPRAQGRAGHSRRIGHQQPTTRRSWPSHVDVPRHPDASTPR</sequence>
<feature type="compositionally biased region" description="Basic and acidic residues" evidence="4">
    <location>
        <begin position="267"/>
        <end position="278"/>
    </location>
</feature>
<evidence type="ECO:0000313" key="7">
    <source>
        <dbReference type="Proteomes" id="UP000181909"/>
    </source>
</evidence>
<feature type="compositionally biased region" description="Polar residues" evidence="4">
    <location>
        <begin position="87"/>
        <end position="96"/>
    </location>
</feature>
<keyword evidence="1" id="KW-0805">Transcription regulation</keyword>
<dbReference type="InterPro" id="IPR036390">
    <property type="entry name" value="WH_DNA-bd_sf"/>
</dbReference>
<dbReference type="InterPro" id="IPR002577">
    <property type="entry name" value="HTH_HxlR"/>
</dbReference>
<keyword evidence="3" id="KW-0804">Transcription</keyword>
<evidence type="ECO:0000256" key="4">
    <source>
        <dbReference type="SAM" id="MobiDB-lite"/>
    </source>
</evidence>
<dbReference type="PROSITE" id="PS51118">
    <property type="entry name" value="HTH_HXLR"/>
    <property type="match status" value="1"/>
</dbReference>